<dbReference type="EMBL" id="CAXITT010000263">
    <property type="protein sequence ID" value="CAL1537472.1"/>
    <property type="molecule type" value="Genomic_DNA"/>
</dbReference>
<evidence type="ECO:0000256" key="11">
    <source>
        <dbReference type="RuleBase" id="RU000394"/>
    </source>
</evidence>
<evidence type="ECO:0000256" key="5">
    <source>
        <dbReference type="ARBA" id="ARBA00022741"/>
    </source>
</evidence>
<keyword evidence="2" id="KW-0963">Cytoplasm</keyword>
<evidence type="ECO:0000256" key="8">
    <source>
        <dbReference type="ARBA" id="ARBA00023175"/>
    </source>
</evidence>
<dbReference type="InterPro" id="IPR001752">
    <property type="entry name" value="Kinesin_motor_dom"/>
</dbReference>
<dbReference type="PANTHER" id="PTHR47970:SF29">
    <property type="entry name" value="KINESIN FAMILY MEMBER 20B"/>
    <property type="match status" value="1"/>
</dbReference>
<keyword evidence="3" id="KW-0597">Phosphoprotein</keyword>
<organism evidence="13 14">
    <name type="scientific">Lymnaea stagnalis</name>
    <name type="common">Great pond snail</name>
    <name type="synonym">Helix stagnalis</name>
    <dbReference type="NCBI Taxonomy" id="6523"/>
    <lineage>
        <taxon>Eukaryota</taxon>
        <taxon>Metazoa</taxon>
        <taxon>Spiralia</taxon>
        <taxon>Lophotrochozoa</taxon>
        <taxon>Mollusca</taxon>
        <taxon>Gastropoda</taxon>
        <taxon>Heterobranchia</taxon>
        <taxon>Euthyneura</taxon>
        <taxon>Panpulmonata</taxon>
        <taxon>Hygrophila</taxon>
        <taxon>Lymnaeoidea</taxon>
        <taxon>Lymnaeidae</taxon>
        <taxon>Lymnaea</taxon>
    </lineage>
</organism>
<keyword evidence="9" id="KW-0206">Cytoskeleton</keyword>
<proteinExistence type="inferred from homology"/>
<comment type="subcellular location">
    <subcellularLocation>
        <location evidence="1">Cytoplasm</location>
        <location evidence="1">Cytoskeleton</location>
        <location evidence="1">Spindle</location>
    </subcellularLocation>
</comment>
<evidence type="ECO:0000256" key="10">
    <source>
        <dbReference type="PROSITE-ProRule" id="PRU00283"/>
    </source>
</evidence>
<dbReference type="PROSITE" id="PS50067">
    <property type="entry name" value="KINESIN_MOTOR_2"/>
    <property type="match status" value="1"/>
</dbReference>
<keyword evidence="8 10" id="KW-0505">Motor protein</keyword>
<comment type="similarity">
    <text evidence="10 11">Belongs to the TRAFAC class myosin-kinesin ATPase superfamily. Kinesin family.</text>
</comment>
<feature type="non-terminal residue" evidence="13">
    <location>
        <position position="425"/>
    </location>
</feature>
<reference evidence="13 14" key="1">
    <citation type="submission" date="2024-04" db="EMBL/GenBank/DDBJ databases">
        <authorList>
            <consortium name="Genoscope - CEA"/>
            <person name="William W."/>
        </authorList>
    </citation>
    <scope>NUCLEOTIDE SEQUENCE [LARGE SCALE GENOMIC DNA]</scope>
</reference>
<evidence type="ECO:0000256" key="4">
    <source>
        <dbReference type="ARBA" id="ARBA00022701"/>
    </source>
</evidence>
<evidence type="ECO:0000313" key="14">
    <source>
        <dbReference type="Proteomes" id="UP001497497"/>
    </source>
</evidence>
<dbReference type="GO" id="GO:0090307">
    <property type="term" value="P:mitotic spindle assembly"/>
    <property type="evidence" value="ECO:0007669"/>
    <property type="project" value="TreeGrafter"/>
</dbReference>
<dbReference type="GO" id="GO:0072686">
    <property type="term" value="C:mitotic spindle"/>
    <property type="evidence" value="ECO:0007669"/>
    <property type="project" value="TreeGrafter"/>
</dbReference>
<dbReference type="Proteomes" id="UP001497497">
    <property type="component" value="Unassembled WGS sequence"/>
</dbReference>
<keyword evidence="4 11" id="KW-0493">Microtubule</keyword>
<dbReference type="PRINTS" id="PR00380">
    <property type="entry name" value="KINESINHEAVY"/>
</dbReference>
<dbReference type="InterPro" id="IPR027417">
    <property type="entry name" value="P-loop_NTPase"/>
</dbReference>
<protein>
    <recommendedName>
        <fullName evidence="11">Kinesin-like protein</fullName>
    </recommendedName>
</protein>
<feature type="binding site" evidence="10">
    <location>
        <begin position="102"/>
        <end position="109"/>
    </location>
    <ligand>
        <name>ATP</name>
        <dbReference type="ChEBI" id="CHEBI:30616"/>
    </ligand>
</feature>
<dbReference type="AlphaFoldDB" id="A0AAV2HTS9"/>
<dbReference type="InterPro" id="IPR019821">
    <property type="entry name" value="Kinesin_motor_CS"/>
</dbReference>
<dbReference type="Pfam" id="PF00225">
    <property type="entry name" value="Kinesin"/>
    <property type="match status" value="1"/>
</dbReference>
<dbReference type="SMART" id="SM00129">
    <property type="entry name" value="KISc"/>
    <property type="match status" value="1"/>
</dbReference>
<evidence type="ECO:0000256" key="1">
    <source>
        <dbReference type="ARBA" id="ARBA00004186"/>
    </source>
</evidence>
<sequence length="425" mass="48067">MTSQPEGHMKVYLRIKPFGKQEDSSQKCFVVTTEENTIEATAPVLSHTYKNMKRGLAKSSHKFTFSKIFGEDTTQAKFFNETMLSMTKDFISGQNSLVFTYGVTSSGKTYTIQGMPQDAGILPRCLDVIFNSISGKQTLTLAFKPLMFTDVSRLTPEEIMAEKKVKARTMRMSVDDVSNFFITGTIGCAENLLKDVENRAREQLKVEVEDQGKILFCVWVSFAEIYNEQIFDLLEPLPTKKNSRRPALRICDDRNGNPYVKGLKEIHVDSADEAYRLLTIGQRNLQTACTRLNHCSSRSHCIFNIKIVRIVDDVARVSMLSLCDLAGSERYSKTQATGDRLKEAGNINASLMTLGRCIETLRHNQLHKDQQRLVPFRDSKLTRLLQNFFNGCGRASMIVNVSQCMSMFDDTLQVFKFSAIAKQVK</sequence>
<dbReference type="InterPro" id="IPR036961">
    <property type="entry name" value="Kinesin_motor_dom_sf"/>
</dbReference>
<accession>A0AAV2HTS9</accession>
<keyword evidence="5 10" id="KW-0547">Nucleotide-binding</keyword>
<evidence type="ECO:0000256" key="2">
    <source>
        <dbReference type="ARBA" id="ARBA00022490"/>
    </source>
</evidence>
<feature type="domain" description="Kinesin motor" evidence="12">
    <location>
        <begin position="8"/>
        <end position="424"/>
    </location>
</feature>
<evidence type="ECO:0000256" key="7">
    <source>
        <dbReference type="ARBA" id="ARBA00023054"/>
    </source>
</evidence>
<dbReference type="PROSITE" id="PS00411">
    <property type="entry name" value="KINESIN_MOTOR_1"/>
    <property type="match status" value="1"/>
</dbReference>
<name>A0AAV2HTS9_LYMST</name>
<evidence type="ECO:0000313" key="13">
    <source>
        <dbReference type="EMBL" id="CAL1537472.1"/>
    </source>
</evidence>
<dbReference type="GO" id="GO:0008017">
    <property type="term" value="F:microtubule binding"/>
    <property type="evidence" value="ECO:0007669"/>
    <property type="project" value="InterPro"/>
</dbReference>
<dbReference type="SUPFAM" id="SSF52540">
    <property type="entry name" value="P-loop containing nucleoside triphosphate hydrolases"/>
    <property type="match status" value="1"/>
</dbReference>
<dbReference type="GO" id="GO:0005634">
    <property type="term" value="C:nucleus"/>
    <property type="evidence" value="ECO:0007669"/>
    <property type="project" value="TreeGrafter"/>
</dbReference>
<comment type="caution">
    <text evidence="13">The sequence shown here is derived from an EMBL/GenBank/DDBJ whole genome shotgun (WGS) entry which is preliminary data.</text>
</comment>
<dbReference type="InterPro" id="IPR047149">
    <property type="entry name" value="KIF11-like"/>
</dbReference>
<gene>
    <name evidence="13" type="ORF">GSLYS_00011385001</name>
</gene>
<keyword evidence="6 10" id="KW-0067">ATP-binding</keyword>
<evidence type="ECO:0000256" key="3">
    <source>
        <dbReference type="ARBA" id="ARBA00022553"/>
    </source>
</evidence>
<dbReference type="GO" id="GO:0005876">
    <property type="term" value="C:spindle microtubule"/>
    <property type="evidence" value="ECO:0007669"/>
    <property type="project" value="TreeGrafter"/>
</dbReference>
<dbReference type="GO" id="GO:0051231">
    <property type="term" value="P:spindle elongation"/>
    <property type="evidence" value="ECO:0007669"/>
    <property type="project" value="TreeGrafter"/>
</dbReference>
<dbReference type="Gene3D" id="3.40.850.10">
    <property type="entry name" value="Kinesin motor domain"/>
    <property type="match status" value="1"/>
</dbReference>
<evidence type="ECO:0000259" key="12">
    <source>
        <dbReference type="PROSITE" id="PS50067"/>
    </source>
</evidence>
<evidence type="ECO:0000256" key="9">
    <source>
        <dbReference type="ARBA" id="ARBA00023212"/>
    </source>
</evidence>
<dbReference type="GO" id="GO:0007018">
    <property type="term" value="P:microtubule-based movement"/>
    <property type="evidence" value="ECO:0007669"/>
    <property type="project" value="InterPro"/>
</dbReference>
<dbReference type="PANTHER" id="PTHR47970">
    <property type="entry name" value="KINESIN-LIKE PROTEIN KIF11"/>
    <property type="match status" value="1"/>
</dbReference>
<dbReference type="GO" id="GO:0008574">
    <property type="term" value="F:plus-end-directed microtubule motor activity"/>
    <property type="evidence" value="ECO:0007669"/>
    <property type="project" value="TreeGrafter"/>
</dbReference>
<dbReference type="GO" id="GO:0005524">
    <property type="term" value="F:ATP binding"/>
    <property type="evidence" value="ECO:0007669"/>
    <property type="project" value="UniProtKB-UniRule"/>
</dbReference>
<evidence type="ECO:0000256" key="6">
    <source>
        <dbReference type="ARBA" id="ARBA00022840"/>
    </source>
</evidence>
<keyword evidence="14" id="KW-1185">Reference proteome</keyword>
<keyword evidence="7" id="KW-0175">Coiled coil</keyword>